<evidence type="ECO:0000313" key="2">
    <source>
        <dbReference type="EMBL" id="TFK95469.1"/>
    </source>
</evidence>
<dbReference type="EMBL" id="ML178884">
    <property type="protein sequence ID" value="TFK95469.1"/>
    <property type="molecule type" value="Genomic_DNA"/>
</dbReference>
<dbReference type="OrthoDB" id="3010635at2759"/>
<feature type="signal peptide" evidence="1">
    <location>
        <begin position="1"/>
        <end position="25"/>
    </location>
</feature>
<proteinExistence type="predicted"/>
<keyword evidence="1" id="KW-0732">Signal</keyword>
<name>A0A5C3Q352_9AGAR</name>
<evidence type="ECO:0000313" key="3">
    <source>
        <dbReference type="Proteomes" id="UP000305067"/>
    </source>
</evidence>
<dbReference type="AlphaFoldDB" id="A0A5C3Q352"/>
<feature type="chain" id="PRO_5022935825" evidence="1">
    <location>
        <begin position="26"/>
        <end position="289"/>
    </location>
</feature>
<organism evidence="2 3">
    <name type="scientific">Pterulicium gracile</name>
    <dbReference type="NCBI Taxonomy" id="1884261"/>
    <lineage>
        <taxon>Eukaryota</taxon>
        <taxon>Fungi</taxon>
        <taxon>Dikarya</taxon>
        <taxon>Basidiomycota</taxon>
        <taxon>Agaricomycotina</taxon>
        <taxon>Agaricomycetes</taxon>
        <taxon>Agaricomycetidae</taxon>
        <taxon>Agaricales</taxon>
        <taxon>Pleurotineae</taxon>
        <taxon>Pterulaceae</taxon>
        <taxon>Pterulicium</taxon>
    </lineage>
</organism>
<dbReference type="Proteomes" id="UP000305067">
    <property type="component" value="Unassembled WGS sequence"/>
</dbReference>
<protein>
    <submittedName>
        <fullName evidence="2">Uncharacterized protein</fullName>
    </submittedName>
</protein>
<keyword evidence="3" id="KW-1185">Reference proteome</keyword>
<dbReference type="Gene3D" id="2.170.15.10">
    <property type="entry name" value="Proaerolysin, chain A, domain 3"/>
    <property type="match status" value="1"/>
</dbReference>
<accession>A0A5C3Q352</accession>
<reference evidence="2 3" key="1">
    <citation type="journal article" date="2019" name="Nat. Ecol. Evol.">
        <title>Megaphylogeny resolves global patterns of mushroom evolution.</title>
        <authorList>
            <person name="Varga T."/>
            <person name="Krizsan K."/>
            <person name="Foldi C."/>
            <person name="Dima B."/>
            <person name="Sanchez-Garcia M."/>
            <person name="Sanchez-Ramirez S."/>
            <person name="Szollosi G.J."/>
            <person name="Szarkandi J.G."/>
            <person name="Papp V."/>
            <person name="Albert L."/>
            <person name="Andreopoulos W."/>
            <person name="Angelini C."/>
            <person name="Antonin V."/>
            <person name="Barry K.W."/>
            <person name="Bougher N.L."/>
            <person name="Buchanan P."/>
            <person name="Buyck B."/>
            <person name="Bense V."/>
            <person name="Catcheside P."/>
            <person name="Chovatia M."/>
            <person name="Cooper J."/>
            <person name="Damon W."/>
            <person name="Desjardin D."/>
            <person name="Finy P."/>
            <person name="Geml J."/>
            <person name="Haridas S."/>
            <person name="Hughes K."/>
            <person name="Justo A."/>
            <person name="Karasinski D."/>
            <person name="Kautmanova I."/>
            <person name="Kiss B."/>
            <person name="Kocsube S."/>
            <person name="Kotiranta H."/>
            <person name="LaButti K.M."/>
            <person name="Lechner B.E."/>
            <person name="Liimatainen K."/>
            <person name="Lipzen A."/>
            <person name="Lukacs Z."/>
            <person name="Mihaltcheva S."/>
            <person name="Morgado L.N."/>
            <person name="Niskanen T."/>
            <person name="Noordeloos M.E."/>
            <person name="Ohm R.A."/>
            <person name="Ortiz-Santana B."/>
            <person name="Ovrebo C."/>
            <person name="Racz N."/>
            <person name="Riley R."/>
            <person name="Savchenko A."/>
            <person name="Shiryaev A."/>
            <person name="Soop K."/>
            <person name="Spirin V."/>
            <person name="Szebenyi C."/>
            <person name="Tomsovsky M."/>
            <person name="Tulloss R.E."/>
            <person name="Uehling J."/>
            <person name="Grigoriev I.V."/>
            <person name="Vagvolgyi C."/>
            <person name="Papp T."/>
            <person name="Martin F.M."/>
            <person name="Miettinen O."/>
            <person name="Hibbett D.S."/>
            <person name="Nagy L.G."/>
        </authorList>
    </citation>
    <scope>NUCLEOTIDE SEQUENCE [LARGE SCALE GENOMIC DNA]</scope>
    <source>
        <strain evidence="2 3">CBS 309.79</strain>
    </source>
</reference>
<evidence type="ECO:0000256" key="1">
    <source>
        <dbReference type="SAM" id="SignalP"/>
    </source>
</evidence>
<sequence length="289" mass="30891">MTRFSSSSSFFTLAILLAQTLSTSATPLSIPRNADDKIAYLSGEKNGNLLGYRLDGSVVGPVPHGVSLQARQSSGCKLMSIDEAKSRSYNLGNEYEGSAALVCVDNKPAVLYADATPSCSSRESSTGGQLVGISGQVTISYTQGYSTSVTESTMLGSSLTANVGFKFFDLLDVGASMTTTTQVTNTVSEGFTVTESSSETQSITMQAQEGKYCQLRFSNRSCNVRGSGQVRYISSGCFWFNYNDETEGHYRWAVNIEAIVPDLNRRSATATVRGMVSGDSTSDYQGSCE</sequence>
<gene>
    <name evidence="2" type="ORF">BDV98DRAFT_587065</name>
</gene>